<name>A0A0F9ITR7_9ZZZZ</name>
<protein>
    <submittedName>
        <fullName evidence="2">Uncharacterized protein</fullName>
    </submittedName>
</protein>
<comment type="caution">
    <text evidence="2">The sequence shown here is derived from an EMBL/GenBank/DDBJ whole genome shotgun (WGS) entry which is preliminary data.</text>
</comment>
<organism evidence="2">
    <name type="scientific">marine sediment metagenome</name>
    <dbReference type="NCBI Taxonomy" id="412755"/>
    <lineage>
        <taxon>unclassified sequences</taxon>
        <taxon>metagenomes</taxon>
        <taxon>ecological metagenomes</taxon>
    </lineage>
</organism>
<reference evidence="2" key="1">
    <citation type="journal article" date="2015" name="Nature">
        <title>Complex archaea that bridge the gap between prokaryotes and eukaryotes.</title>
        <authorList>
            <person name="Spang A."/>
            <person name="Saw J.H."/>
            <person name="Jorgensen S.L."/>
            <person name="Zaremba-Niedzwiedzka K."/>
            <person name="Martijn J."/>
            <person name="Lind A.E."/>
            <person name="van Eijk R."/>
            <person name="Schleper C."/>
            <person name="Guy L."/>
            <person name="Ettema T.J."/>
        </authorList>
    </citation>
    <scope>NUCLEOTIDE SEQUENCE</scope>
</reference>
<gene>
    <name evidence="2" type="ORF">LCGC14_1904240</name>
</gene>
<accession>A0A0F9ITR7</accession>
<evidence type="ECO:0000256" key="1">
    <source>
        <dbReference type="SAM" id="MobiDB-lite"/>
    </source>
</evidence>
<dbReference type="AlphaFoldDB" id="A0A0F9ITR7"/>
<feature type="region of interest" description="Disordered" evidence="1">
    <location>
        <begin position="18"/>
        <end position="38"/>
    </location>
</feature>
<dbReference type="EMBL" id="LAZR01019994">
    <property type="protein sequence ID" value="KKL90482.1"/>
    <property type="molecule type" value="Genomic_DNA"/>
</dbReference>
<feature type="non-terminal residue" evidence="2">
    <location>
        <position position="589"/>
    </location>
</feature>
<feature type="compositionally biased region" description="Basic and acidic residues" evidence="1">
    <location>
        <begin position="20"/>
        <end position="38"/>
    </location>
</feature>
<evidence type="ECO:0000313" key="2">
    <source>
        <dbReference type="EMBL" id="KKL90482.1"/>
    </source>
</evidence>
<proteinExistence type="predicted"/>
<sequence>MALNPQEFERLKQLTVQGKQKLDIKKAQEPKPAPKDDFFQVGDFKKDIAEAGQDIRQTGAKIKKQVVGSGQKIFDISQDKGLTFGEKLRGGGAELFRGAVRAGVEEPFLGVGKLLLSEKGEEKAKNFLQSVGEKVGQREDVQSLITKFQNLPPDAKRELKNAAGFAEFAAEIFTFGQVKRFGKIAVEEAGKQISKKAEDVAGIGVAGVGAVKGAVKGVTGDIVTLAKKAEPAFIKKTYQSLTPKNKKEAISASVDAYQSSFVTNNAAMNKALAKQAKAQSFGDTKVTSDDLIRNVATEGIIPDIQGDLANFNNAIADIITRQNAVMENVTPILARITEQTPLATLRLQALAALKASPQIIETLPQSKRQLESFFTGIQQKFGDTLSAVEVAQVQRAMNGRTKAFGEEAFKQDTANILASVARSRIDELAPSLNVKNATAEWGRLKEIRNTVELFNFKKISIGDLGNALGRWTGVVTLAATGLGAVSGGVGGLVVAGIAAKLGGDAFAQFLRNRKFSKKTKDLIIQGIRQDDEIVQKLINEVNEADRSLLEQVLLKPPSETPILQQAKGQAVQEGARVVPAPKGQPGRTP</sequence>
<feature type="region of interest" description="Disordered" evidence="1">
    <location>
        <begin position="563"/>
        <end position="589"/>
    </location>
</feature>